<keyword evidence="4" id="KW-1185">Reference proteome</keyword>
<evidence type="ECO:0000259" key="2">
    <source>
        <dbReference type="Pfam" id="PF07727"/>
    </source>
</evidence>
<name>A0AAV0XJ85_9HEMI</name>
<feature type="domain" description="Reverse transcriptase Ty1/copia-type" evidence="2">
    <location>
        <begin position="109"/>
        <end position="222"/>
    </location>
</feature>
<dbReference type="InterPro" id="IPR013103">
    <property type="entry name" value="RVT_2"/>
</dbReference>
<sequence length="240" mass="27983">MESDQMSEERKIEQAVDGQHGIVTSAEKDENHYDSDTDINKTFIEPSTRPRRETRPPVWTKDYYTAHSSITENTGEPFSYEEAILKRKKNESAEWEQAMKEEINSLNKNHIWSLFELLEGKKAIRCKWTFKIKKNANGKIHRYKARLVAKGYAQTHGVDYYETYSPVTNITIIRSLLAIANNRKMHIHQMDVHTAFLNEVLEEVYMCQPECYGTNSNLVCKITRINLRTKTGRLCMESQL</sequence>
<accession>A0AAV0XJ85</accession>
<feature type="region of interest" description="Disordered" evidence="1">
    <location>
        <begin position="1"/>
        <end position="55"/>
    </location>
</feature>
<reference evidence="3 4" key="1">
    <citation type="submission" date="2023-01" db="EMBL/GenBank/DDBJ databases">
        <authorList>
            <person name="Whitehead M."/>
        </authorList>
    </citation>
    <scope>NUCLEOTIDE SEQUENCE [LARGE SCALE GENOMIC DNA]</scope>
</reference>
<gene>
    <name evidence="3" type="ORF">MEUPH1_LOCUS23018</name>
</gene>
<dbReference type="Proteomes" id="UP001160148">
    <property type="component" value="Unassembled WGS sequence"/>
</dbReference>
<evidence type="ECO:0000313" key="4">
    <source>
        <dbReference type="Proteomes" id="UP001160148"/>
    </source>
</evidence>
<protein>
    <recommendedName>
        <fullName evidence="2">Reverse transcriptase Ty1/copia-type domain-containing protein</fullName>
    </recommendedName>
</protein>
<evidence type="ECO:0000256" key="1">
    <source>
        <dbReference type="SAM" id="MobiDB-lite"/>
    </source>
</evidence>
<proteinExistence type="predicted"/>
<dbReference type="AlphaFoldDB" id="A0AAV0XJ85"/>
<organism evidence="3 4">
    <name type="scientific">Macrosiphum euphorbiae</name>
    <name type="common">potato aphid</name>
    <dbReference type="NCBI Taxonomy" id="13131"/>
    <lineage>
        <taxon>Eukaryota</taxon>
        <taxon>Metazoa</taxon>
        <taxon>Ecdysozoa</taxon>
        <taxon>Arthropoda</taxon>
        <taxon>Hexapoda</taxon>
        <taxon>Insecta</taxon>
        <taxon>Pterygota</taxon>
        <taxon>Neoptera</taxon>
        <taxon>Paraneoptera</taxon>
        <taxon>Hemiptera</taxon>
        <taxon>Sternorrhyncha</taxon>
        <taxon>Aphidomorpha</taxon>
        <taxon>Aphidoidea</taxon>
        <taxon>Aphididae</taxon>
        <taxon>Macrosiphini</taxon>
        <taxon>Macrosiphum</taxon>
    </lineage>
</organism>
<dbReference type="GO" id="GO:0071897">
    <property type="term" value="P:DNA biosynthetic process"/>
    <property type="evidence" value="ECO:0007669"/>
    <property type="project" value="UniProtKB-ARBA"/>
</dbReference>
<comment type="caution">
    <text evidence="3">The sequence shown here is derived from an EMBL/GenBank/DDBJ whole genome shotgun (WGS) entry which is preliminary data.</text>
</comment>
<dbReference type="EMBL" id="CARXXK010000005">
    <property type="protein sequence ID" value="CAI6368689.1"/>
    <property type="molecule type" value="Genomic_DNA"/>
</dbReference>
<dbReference type="SUPFAM" id="SSF56672">
    <property type="entry name" value="DNA/RNA polymerases"/>
    <property type="match status" value="1"/>
</dbReference>
<feature type="compositionally biased region" description="Basic and acidic residues" evidence="1">
    <location>
        <begin position="26"/>
        <end position="39"/>
    </location>
</feature>
<evidence type="ECO:0000313" key="3">
    <source>
        <dbReference type="EMBL" id="CAI6368689.1"/>
    </source>
</evidence>
<dbReference type="Pfam" id="PF07727">
    <property type="entry name" value="RVT_2"/>
    <property type="match status" value="1"/>
</dbReference>
<dbReference type="InterPro" id="IPR043502">
    <property type="entry name" value="DNA/RNA_pol_sf"/>
</dbReference>